<name>A0A1J5NWB5_9ZZZZ</name>
<dbReference type="EMBL" id="MLJW01008946">
    <property type="protein sequence ID" value="OIQ63513.1"/>
    <property type="molecule type" value="Genomic_DNA"/>
</dbReference>
<accession>A0A1J5NWB5</accession>
<proteinExistence type="predicted"/>
<protein>
    <submittedName>
        <fullName evidence="1">Uncharacterized protein</fullName>
    </submittedName>
</protein>
<sequence>MIRTVKQGNFHVNNREARQHTIRQCLAQTFFNSGNKFTRNRTTLDRIDEFETLTSLIRLHLKPYVTVLTLTAGLLDEFTFNFNRLPDRFTICNLRRADVSFNAEFATHPVNQNLKVQFTHTGNDGLTGFFICAHSE</sequence>
<organism evidence="1">
    <name type="scientific">mine drainage metagenome</name>
    <dbReference type="NCBI Taxonomy" id="410659"/>
    <lineage>
        <taxon>unclassified sequences</taxon>
        <taxon>metagenomes</taxon>
        <taxon>ecological metagenomes</taxon>
    </lineage>
</organism>
<evidence type="ECO:0000313" key="1">
    <source>
        <dbReference type="EMBL" id="OIQ63513.1"/>
    </source>
</evidence>
<dbReference type="AlphaFoldDB" id="A0A1J5NWB5"/>
<gene>
    <name evidence="1" type="ORF">GALL_549450</name>
</gene>
<reference evidence="1" key="1">
    <citation type="submission" date="2016-10" db="EMBL/GenBank/DDBJ databases">
        <title>Sequence of Gallionella enrichment culture.</title>
        <authorList>
            <person name="Poehlein A."/>
            <person name="Muehling M."/>
            <person name="Daniel R."/>
        </authorList>
    </citation>
    <scope>NUCLEOTIDE SEQUENCE</scope>
</reference>
<comment type="caution">
    <text evidence="1">The sequence shown here is derived from an EMBL/GenBank/DDBJ whole genome shotgun (WGS) entry which is preliminary data.</text>
</comment>